<feature type="signal peptide" evidence="2">
    <location>
        <begin position="1"/>
        <end position="23"/>
    </location>
</feature>
<evidence type="ECO:0000313" key="4">
    <source>
        <dbReference type="Proteomes" id="UP001500190"/>
    </source>
</evidence>
<dbReference type="CDD" id="cd15482">
    <property type="entry name" value="Sialidase_non-viral"/>
    <property type="match status" value="1"/>
</dbReference>
<evidence type="ECO:0000256" key="1">
    <source>
        <dbReference type="SAM" id="MobiDB-lite"/>
    </source>
</evidence>
<sequence length="799" mass="83139">MKRLGLRITAVCLLLVLPACTSALDSTRSTTDRPAAKPVDFGQPTTPQAADKVYPAGDRTDQVLKAVAAREGRVVAAGYDQSDNVSRPLFLSSDDAGRTWTRRELDKDSVERSSTFEGVLALAAGPAGFVAIGDGNPTGVIWHSTDGATWRRLPADPKVIHETDYLNAITATPTGFAMVGGSTLADGKIVYWQSADGITWHRTEGPSIGLTPTVPGAADGDQIVASGNTVVVAGNLSTPDDAEHTERLQYWYSTDGGRHFRAAAVNGTIATDSRVYNNALTVSDGKFFALVQGSGFDQEHNSWDAVVVEGGPTGASWRGAATPWALGSSYEDIPGTLVKAGKEWVATTQVSSTTEDTTVAAGPSWAQLADVTDQKSQRGRGKQVVADSVAVDGATVLVGSDDRSGSTEASIWRYAGARVSPVVLPAGAAAGRPSAAVNNLLRVGKDLVAVGDVANAPTGWTRTGSTWQAVTLPGRTNGVTQDLHNAAVTPDGRAVAVGAQTLPIGQRAAVWIRGADDRWTAATSTVFGVGARSPYGGPDARAIAVGPSGWVVVGQRFDGDEHTDAWSAYSKDGRSWIEGVGGKALPAKAAADDTTRRTTGQNLRTVGTDEAVMRTVLAVGPQFVAAGDRGDGTQAVWLSPNGTDWKTVVNLPLAKGVLSAGVQTLARAGNTLVATGEYIRKDGDTERGWVTWTSTDGGLTWTNQIAVPSRAFVAELVPVSGGILALGNTGTGDDTDAAAWFSRDGRTWKAVDVPGDRSKGRGRQGLVSGVVDNGKLLAAAFDIPPAGGGYYTLEIELPK</sequence>
<name>A0ABN2CVI5_9ACTN</name>
<dbReference type="EMBL" id="BAAAND010000001">
    <property type="protein sequence ID" value="GAA1564403.1"/>
    <property type="molecule type" value="Genomic_DNA"/>
</dbReference>
<dbReference type="RefSeq" id="WP_344187390.1">
    <property type="nucleotide sequence ID" value="NZ_BAAAND010000001.1"/>
</dbReference>
<dbReference type="Proteomes" id="UP001500190">
    <property type="component" value="Unassembled WGS sequence"/>
</dbReference>
<dbReference type="SUPFAM" id="SSF50939">
    <property type="entry name" value="Sialidases"/>
    <property type="match status" value="3"/>
</dbReference>
<reference evidence="3 4" key="1">
    <citation type="journal article" date="2019" name="Int. J. Syst. Evol. Microbiol.">
        <title>The Global Catalogue of Microorganisms (GCM) 10K type strain sequencing project: providing services to taxonomists for standard genome sequencing and annotation.</title>
        <authorList>
            <consortium name="The Broad Institute Genomics Platform"/>
            <consortium name="The Broad Institute Genome Sequencing Center for Infectious Disease"/>
            <person name="Wu L."/>
            <person name="Ma J."/>
        </authorList>
    </citation>
    <scope>NUCLEOTIDE SEQUENCE [LARGE SCALE GENOMIC DNA]</scope>
    <source>
        <strain evidence="3 4">JCM 14304</strain>
    </source>
</reference>
<evidence type="ECO:0008006" key="5">
    <source>
        <dbReference type="Google" id="ProtNLM"/>
    </source>
</evidence>
<keyword evidence="2" id="KW-0732">Signal</keyword>
<dbReference type="InterPro" id="IPR036278">
    <property type="entry name" value="Sialidase_sf"/>
</dbReference>
<keyword evidence="4" id="KW-1185">Reference proteome</keyword>
<organism evidence="3 4">
    <name type="scientific">Kribbella karoonensis</name>
    <dbReference type="NCBI Taxonomy" id="324851"/>
    <lineage>
        <taxon>Bacteria</taxon>
        <taxon>Bacillati</taxon>
        <taxon>Actinomycetota</taxon>
        <taxon>Actinomycetes</taxon>
        <taxon>Propionibacteriales</taxon>
        <taxon>Kribbellaceae</taxon>
        <taxon>Kribbella</taxon>
    </lineage>
</organism>
<protein>
    <recommendedName>
        <fullName evidence="5">Exo-alpha-sialidase</fullName>
    </recommendedName>
</protein>
<accession>A0ABN2CVI5</accession>
<proteinExistence type="predicted"/>
<comment type="caution">
    <text evidence="3">The sequence shown here is derived from an EMBL/GenBank/DDBJ whole genome shotgun (WGS) entry which is preliminary data.</text>
</comment>
<evidence type="ECO:0000313" key="3">
    <source>
        <dbReference type="EMBL" id="GAA1564403.1"/>
    </source>
</evidence>
<evidence type="ECO:0000256" key="2">
    <source>
        <dbReference type="SAM" id="SignalP"/>
    </source>
</evidence>
<feature type="region of interest" description="Disordered" evidence="1">
    <location>
        <begin position="25"/>
        <end position="53"/>
    </location>
</feature>
<feature type="chain" id="PRO_5046691987" description="Exo-alpha-sialidase" evidence="2">
    <location>
        <begin position="24"/>
        <end position="799"/>
    </location>
</feature>
<dbReference type="Gene3D" id="2.120.10.10">
    <property type="match status" value="1"/>
</dbReference>
<gene>
    <name evidence="3" type="ORF">GCM10009742_01940</name>
</gene>